<feature type="transmembrane region" description="Helical" evidence="2">
    <location>
        <begin position="27"/>
        <end position="47"/>
    </location>
</feature>
<name>A0ABZ0U117_9FIRM</name>
<keyword evidence="4" id="KW-1185">Reference proteome</keyword>
<keyword evidence="2" id="KW-1133">Transmembrane helix</keyword>
<evidence type="ECO:0000256" key="1">
    <source>
        <dbReference type="SAM" id="Coils"/>
    </source>
</evidence>
<keyword evidence="1" id="KW-0175">Coiled coil</keyword>
<sequence length="273" mass="30319">MAETKIAEVLSAENKPKKKEKKKRKGFLIFLIVFLILAGLSFATVYFNLFDAKNVLDGLIKKTPFAKSTNKTQNINLREVYEKQIAELQKQKEGLQSKLSLLEKQNANLQKQIEDLTVKITNLTSKQQDAQNKTKYFASLLQNMDAKKAAKIIENLLDADVKVANSVLEAIPSETASEILSNIAPEKTIKILGISNSNQKTNSEDISILTDIYKKIDPKIAASIFENMMSDNTKYNLVINILKSLDTKTSSQIISNMSAESAAKVTSSLSALK</sequence>
<organism evidence="3 4">
    <name type="scientific">Anaerocellum danielii</name>
    <dbReference type="NCBI Taxonomy" id="1387557"/>
    <lineage>
        <taxon>Bacteria</taxon>
        <taxon>Bacillati</taxon>
        <taxon>Bacillota</taxon>
        <taxon>Bacillota incertae sedis</taxon>
        <taxon>Caldicellulosiruptorales</taxon>
        <taxon>Caldicellulosiruptoraceae</taxon>
        <taxon>Anaerocellum</taxon>
    </lineage>
</organism>
<evidence type="ECO:0000256" key="2">
    <source>
        <dbReference type="SAM" id="Phobius"/>
    </source>
</evidence>
<gene>
    <name evidence="3" type="ORF">SOJ16_002284</name>
</gene>
<dbReference type="SUPFAM" id="SSF158791">
    <property type="entry name" value="MgtE N-terminal domain-like"/>
    <property type="match status" value="1"/>
</dbReference>
<keyword evidence="2" id="KW-0472">Membrane</keyword>
<dbReference type="EMBL" id="CP139957">
    <property type="protein sequence ID" value="WPX08403.1"/>
    <property type="molecule type" value="Genomic_DNA"/>
</dbReference>
<dbReference type="Proteomes" id="UP001322744">
    <property type="component" value="Chromosome"/>
</dbReference>
<proteinExistence type="predicted"/>
<reference evidence="3 4" key="1">
    <citation type="submission" date="2023-12" db="EMBL/GenBank/DDBJ databases">
        <authorList>
            <person name="Manesh M.J.H."/>
            <person name="Bing R.G."/>
            <person name="Willard D.J."/>
            <person name="Kelly R.M."/>
        </authorList>
    </citation>
    <scope>NUCLEOTIDE SEQUENCE [LARGE SCALE GENOMIC DNA]</scope>
    <source>
        <strain evidence="3 4">DSM 8977</strain>
    </source>
</reference>
<dbReference type="RefSeq" id="WP_045175665.1">
    <property type="nucleotide sequence ID" value="NZ_CP139957.1"/>
</dbReference>
<evidence type="ECO:0000313" key="4">
    <source>
        <dbReference type="Proteomes" id="UP001322744"/>
    </source>
</evidence>
<evidence type="ECO:0000313" key="3">
    <source>
        <dbReference type="EMBL" id="WPX08403.1"/>
    </source>
</evidence>
<evidence type="ECO:0008006" key="5">
    <source>
        <dbReference type="Google" id="ProtNLM"/>
    </source>
</evidence>
<protein>
    <recommendedName>
        <fullName evidence="5">Magnesium transporter MgtE intracellular domain-containing protein</fullName>
    </recommendedName>
</protein>
<accession>A0ABZ0U117</accession>
<dbReference type="Gene3D" id="1.20.5.1160">
    <property type="entry name" value="Vasodilator-stimulated phosphoprotein"/>
    <property type="match status" value="1"/>
</dbReference>
<keyword evidence="2" id="KW-0812">Transmembrane</keyword>
<feature type="coiled-coil region" evidence="1">
    <location>
        <begin position="71"/>
        <end position="133"/>
    </location>
</feature>